<keyword evidence="7" id="KW-0349">Heme</keyword>
<keyword evidence="5 7" id="KW-0408">Iron</keyword>
<dbReference type="Proteomes" id="UP001149163">
    <property type="component" value="Unassembled WGS sequence"/>
</dbReference>
<dbReference type="GO" id="GO:0004497">
    <property type="term" value="F:monooxygenase activity"/>
    <property type="evidence" value="ECO:0007669"/>
    <property type="project" value="UniProtKB-KW"/>
</dbReference>
<dbReference type="PANTHER" id="PTHR24287">
    <property type="entry name" value="P450, PUTATIVE (EUROFUNG)-RELATED"/>
    <property type="match status" value="1"/>
</dbReference>
<dbReference type="OrthoDB" id="1470350at2759"/>
<dbReference type="PROSITE" id="PS00086">
    <property type="entry name" value="CYTOCHROME_P450"/>
    <property type="match status" value="1"/>
</dbReference>
<keyword evidence="6 7" id="KW-0503">Monooxygenase</keyword>
<dbReference type="SUPFAM" id="SSF48264">
    <property type="entry name" value="Cytochrome P450"/>
    <property type="match status" value="1"/>
</dbReference>
<dbReference type="InterPro" id="IPR017972">
    <property type="entry name" value="Cyt_P450_CS"/>
</dbReference>
<dbReference type="GO" id="GO:0016705">
    <property type="term" value="F:oxidoreductase activity, acting on paired donors, with incorporation or reduction of molecular oxygen"/>
    <property type="evidence" value="ECO:0007669"/>
    <property type="project" value="InterPro"/>
</dbReference>
<sequence>MYLEKEYLLLRLYPPVAANQRTAAVDTFLPHGGGDDGKSPLSVPRGASVGYSVYAMHRLQEFFGDEVDEFRPERWIEIKPKAAYMPFHAGPRTCLGRKFIASLRALSDKHNDHWLAEHLSLCLAKYSTIRLLQYYDCVENRNVQPWQEKLGLNCTSRHGVKVGLTASSHIR</sequence>
<dbReference type="RefSeq" id="XP_056538716.1">
    <property type="nucleotide sequence ID" value="XM_056692759.1"/>
</dbReference>
<dbReference type="GeneID" id="81431935"/>
<dbReference type="InterPro" id="IPR047146">
    <property type="entry name" value="Cyt_P450_E_CYP52_fungi"/>
</dbReference>
<dbReference type="InterPro" id="IPR001128">
    <property type="entry name" value="Cyt_P450"/>
</dbReference>
<evidence type="ECO:0000256" key="3">
    <source>
        <dbReference type="ARBA" id="ARBA00022723"/>
    </source>
</evidence>
<dbReference type="Gene3D" id="1.10.630.10">
    <property type="entry name" value="Cytochrome P450"/>
    <property type="match status" value="1"/>
</dbReference>
<evidence type="ECO:0000256" key="4">
    <source>
        <dbReference type="ARBA" id="ARBA00023002"/>
    </source>
</evidence>
<evidence type="ECO:0000313" key="8">
    <source>
        <dbReference type="EMBL" id="KAJ5151383.1"/>
    </source>
</evidence>
<organism evidence="8 9">
    <name type="scientific">Penicillium canariense</name>
    <dbReference type="NCBI Taxonomy" id="189055"/>
    <lineage>
        <taxon>Eukaryota</taxon>
        <taxon>Fungi</taxon>
        <taxon>Dikarya</taxon>
        <taxon>Ascomycota</taxon>
        <taxon>Pezizomycotina</taxon>
        <taxon>Eurotiomycetes</taxon>
        <taxon>Eurotiomycetidae</taxon>
        <taxon>Eurotiales</taxon>
        <taxon>Aspergillaceae</taxon>
        <taxon>Penicillium</taxon>
    </lineage>
</organism>
<dbReference type="PANTHER" id="PTHR24287:SF17">
    <property type="entry name" value="P450, PUTATIVE (EUROFUNG)-RELATED"/>
    <property type="match status" value="1"/>
</dbReference>
<keyword evidence="3 7" id="KW-0479">Metal-binding</keyword>
<protein>
    <submittedName>
        <fullName evidence="8">Cytochrome P450</fullName>
    </submittedName>
</protein>
<gene>
    <name evidence="8" type="ORF">N7482_010635</name>
</gene>
<evidence type="ECO:0000256" key="7">
    <source>
        <dbReference type="RuleBase" id="RU000461"/>
    </source>
</evidence>
<dbReference type="GO" id="GO:0005506">
    <property type="term" value="F:iron ion binding"/>
    <property type="evidence" value="ECO:0007669"/>
    <property type="project" value="InterPro"/>
</dbReference>
<accession>A0A9W9HK65</accession>
<reference evidence="8" key="2">
    <citation type="journal article" date="2023" name="IMA Fungus">
        <title>Comparative genomic study of the Penicillium genus elucidates a diverse pangenome and 15 lateral gene transfer events.</title>
        <authorList>
            <person name="Petersen C."/>
            <person name="Sorensen T."/>
            <person name="Nielsen M.R."/>
            <person name="Sondergaard T.E."/>
            <person name="Sorensen J.L."/>
            <person name="Fitzpatrick D.A."/>
            <person name="Frisvad J.C."/>
            <person name="Nielsen K.L."/>
        </authorList>
    </citation>
    <scope>NUCLEOTIDE SEQUENCE</scope>
    <source>
        <strain evidence="8">IBT 26290</strain>
    </source>
</reference>
<evidence type="ECO:0000256" key="5">
    <source>
        <dbReference type="ARBA" id="ARBA00023004"/>
    </source>
</evidence>
<proteinExistence type="inferred from homology"/>
<dbReference type="InterPro" id="IPR036396">
    <property type="entry name" value="Cyt_P450_sf"/>
</dbReference>
<evidence type="ECO:0000256" key="1">
    <source>
        <dbReference type="ARBA" id="ARBA00001971"/>
    </source>
</evidence>
<dbReference type="Pfam" id="PF00067">
    <property type="entry name" value="p450"/>
    <property type="match status" value="1"/>
</dbReference>
<keyword evidence="4 7" id="KW-0560">Oxidoreductase</keyword>
<comment type="caution">
    <text evidence="8">The sequence shown here is derived from an EMBL/GenBank/DDBJ whole genome shotgun (WGS) entry which is preliminary data.</text>
</comment>
<evidence type="ECO:0000256" key="6">
    <source>
        <dbReference type="ARBA" id="ARBA00023033"/>
    </source>
</evidence>
<dbReference type="GO" id="GO:0020037">
    <property type="term" value="F:heme binding"/>
    <property type="evidence" value="ECO:0007669"/>
    <property type="project" value="InterPro"/>
</dbReference>
<name>A0A9W9HK65_9EURO</name>
<dbReference type="GO" id="GO:0043386">
    <property type="term" value="P:mycotoxin biosynthetic process"/>
    <property type="evidence" value="ECO:0007669"/>
    <property type="project" value="UniProtKB-ARBA"/>
</dbReference>
<comment type="cofactor">
    <cofactor evidence="1">
        <name>heme</name>
        <dbReference type="ChEBI" id="CHEBI:30413"/>
    </cofactor>
</comment>
<evidence type="ECO:0000256" key="2">
    <source>
        <dbReference type="ARBA" id="ARBA00010617"/>
    </source>
</evidence>
<reference evidence="8" key="1">
    <citation type="submission" date="2022-11" db="EMBL/GenBank/DDBJ databases">
        <authorList>
            <person name="Petersen C."/>
        </authorList>
    </citation>
    <scope>NUCLEOTIDE SEQUENCE</scope>
    <source>
        <strain evidence="8">IBT 26290</strain>
    </source>
</reference>
<dbReference type="AlphaFoldDB" id="A0A9W9HK65"/>
<keyword evidence="9" id="KW-1185">Reference proteome</keyword>
<comment type="similarity">
    <text evidence="2 7">Belongs to the cytochrome P450 family.</text>
</comment>
<dbReference type="EMBL" id="JAPQKN010000008">
    <property type="protein sequence ID" value="KAJ5151383.1"/>
    <property type="molecule type" value="Genomic_DNA"/>
</dbReference>
<evidence type="ECO:0000313" key="9">
    <source>
        <dbReference type="Proteomes" id="UP001149163"/>
    </source>
</evidence>